<comment type="subunit">
    <text evidence="14">Heterodimer of FNTA and PGGT1B. PGGT1B mediates interaction with substrate peptides.</text>
</comment>
<evidence type="ECO:0000256" key="3">
    <source>
        <dbReference type="ARBA" id="ARBA00010497"/>
    </source>
</evidence>
<keyword evidence="18" id="KW-1185">Reference proteome</keyword>
<dbReference type="GO" id="GO:0046872">
    <property type="term" value="F:metal ion binding"/>
    <property type="evidence" value="ECO:0007669"/>
    <property type="project" value="UniProtKB-KW"/>
</dbReference>
<evidence type="ECO:0000256" key="9">
    <source>
        <dbReference type="ARBA" id="ARBA00022737"/>
    </source>
</evidence>
<gene>
    <name evidence="17" type="ORF">GBAR_LOCUS1859</name>
</gene>
<reference evidence="17" key="1">
    <citation type="submission" date="2023-03" db="EMBL/GenBank/DDBJ databases">
        <authorList>
            <person name="Steffen K."/>
            <person name="Cardenas P."/>
        </authorList>
    </citation>
    <scope>NUCLEOTIDE SEQUENCE</scope>
</reference>
<evidence type="ECO:0000259" key="16">
    <source>
        <dbReference type="Pfam" id="PF00432"/>
    </source>
</evidence>
<dbReference type="Proteomes" id="UP001174909">
    <property type="component" value="Unassembled WGS sequence"/>
</dbReference>
<dbReference type="Pfam" id="PF00432">
    <property type="entry name" value="Prenyltrans"/>
    <property type="match status" value="1"/>
</dbReference>
<evidence type="ECO:0000256" key="13">
    <source>
        <dbReference type="ARBA" id="ARBA00050428"/>
    </source>
</evidence>
<dbReference type="CDD" id="cd02895">
    <property type="entry name" value="GGTase-I"/>
    <property type="match status" value="1"/>
</dbReference>
<name>A0AA35QXQ5_GEOBA</name>
<evidence type="ECO:0000256" key="10">
    <source>
        <dbReference type="ARBA" id="ARBA00022833"/>
    </source>
</evidence>
<keyword evidence="9" id="KW-0677">Repeat</keyword>
<keyword evidence="7 17" id="KW-0808">Transferase</keyword>
<evidence type="ECO:0000256" key="6">
    <source>
        <dbReference type="ARBA" id="ARBA00022602"/>
    </source>
</evidence>
<sequence length="320" mass="36069">MEEEEKEEVKLEVKKQIKFLQRSLSVLPYSARSLDVNRMTILFFSVCGLDILNSLDTALRPYEREQIIEWIYSQQVLPQHIAGPDACCGFRGGGYLGVPFDSTKHSMPVPCDTAHVAMTYTALAVLIMLGDDLSRINRSAISRSLRNLQREDGSFQSMPFCGENDMRFVYSASCVCHILDDWSGIDVEKAVQFIRRSQGYDYGIGQMPHLESHGGSTFCAVASLSLMGRLDSAFSPEERRGLARWCLRRQVTGFQGRPNKPSDTCYSFWIGASLELLGWFQYVNKEWNRGFLLSTRGKMVGGFAKWPESHPGIYGGTIIQ</sequence>
<dbReference type="EMBL" id="CASHTH010000268">
    <property type="protein sequence ID" value="CAI7996356.1"/>
    <property type="molecule type" value="Genomic_DNA"/>
</dbReference>
<dbReference type="Gene3D" id="1.50.10.20">
    <property type="match status" value="1"/>
</dbReference>
<keyword evidence="8" id="KW-0479">Metal-binding</keyword>
<organism evidence="17 18">
    <name type="scientific">Geodia barretti</name>
    <name type="common">Barrett's horny sponge</name>
    <dbReference type="NCBI Taxonomy" id="519541"/>
    <lineage>
        <taxon>Eukaryota</taxon>
        <taxon>Metazoa</taxon>
        <taxon>Porifera</taxon>
        <taxon>Demospongiae</taxon>
        <taxon>Heteroscleromorpha</taxon>
        <taxon>Tetractinellida</taxon>
        <taxon>Astrophorina</taxon>
        <taxon>Geodiidae</taxon>
        <taxon>Geodia</taxon>
    </lineage>
</organism>
<keyword evidence="10" id="KW-0862">Zinc</keyword>
<dbReference type="PANTHER" id="PTHR11774">
    <property type="entry name" value="GERANYLGERANYL TRANSFERASE TYPE BETA SUBUNIT"/>
    <property type="match status" value="1"/>
</dbReference>
<dbReference type="PANTHER" id="PTHR11774:SF4">
    <property type="entry name" value="GERANYLGERANYL TRANSFERASE TYPE-1 SUBUNIT BETA"/>
    <property type="match status" value="1"/>
</dbReference>
<evidence type="ECO:0000313" key="17">
    <source>
        <dbReference type="EMBL" id="CAI7996356.1"/>
    </source>
</evidence>
<dbReference type="GO" id="GO:0005953">
    <property type="term" value="C:CAAX-protein geranylgeranyltransferase complex"/>
    <property type="evidence" value="ECO:0007669"/>
    <property type="project" value="InterPro"/>
</dbReference>
<dbReference type="InterPro" id="IPR001330">
    <property type="entry name" value="Prenyltrans"/>
</dbReference>
<dbReference type="GO" id="GO:0004662">
    <property type="term" value="F:CAAX-protein geranylgeranyltransferase activity"/>
    <property type="evidence" value="ECO:0007669"/>
    <property type="project" value="UniProtKB-EC"/>
</dbReference>
<evidence type="ECO:0000256" key="1">
    <source>
        <dbReference type="ARBA" id="ARBA00001946"/>
    </source>
</evidence>
<keyword evidence="6" id="KW-0637">Prenyltransferase</keyword>
<comment type="catalytic activity">
    <reaction evidence="13">
        <text>geranylgeranyl diphosphate + L-cysteinyl-[protein] = S-geranylgeranyl-L-cysteinyl-[protein] + diphosphate</text>
        <dbReference type="Rhea" id="RHEA:21240"/>
        <dbReference type="Rhea" id="RHEA-COMP:10131"/>
        <dbReference type="Rhea" id="RHEA-COMP:11537"/>
        <dbReference type="ChEBI" id="CHEBI:29950"/>
        <dbReference type="ChEBI" id="CHEBI:33019"/>
        <dbReference type="ChEBI" id="CHEBI:57533"/>
        <dbReference type="ChEBI" id="CHEBI:86021"/>
        <dbReference type="EC" id="2.5.1.59"/>
    </reaction>
</comment>
<evidence type="ECO:0000256" key="5">
    <source>
        <dbReference type="ARBA" id="ARBA00020603"/>
    </source>
</evidence>
<evidence type="ECO:0000256" key="12">
    <source>
        <dbReference type="ARBA" id="ARBA00031713"/>
    </source>
</evidence>
<dbReference type="AlphaFoldDB" id="A0AA35QXQ5"/>
<evidence type="ECO:0000256" key="2">
    <source>
        <dbReference type="ARBA" id="ARBA00001947"/>
    </source>
</evidence>
<evidence type="ECO:0000256" key="4">
    <source>
        <dbReference type="ARBA" id="ARBA00012700"/>
    </source>
</evidence>
<keyword evidence="11" id="KW-0460">Magnesium</keyword>
<evidence type="ECO:0000313" key="18">
    <source>
        <dbReference type="Proteomes" id="UP001174909"/>
    </source>
</evidence>
<comment type="caution">
    <text evidence="17">The sequence shown here is derived from an EMBL/GenBank/DDBJ whole genome shotgun (WGS) entry which is preliminary data.</text>
</comment>
<comment type="cofactor">
    <cofactor evidence="1">
        <name>Mg(2+)</name>
        <dbReference type="ChEBI" id="CHEBI:18420"/>
    </cofactor>
</comment>
<dbReference type="InterPro" id="IPR008930">
    <property type="entry name" value="Terpenoid_cyclase/PrenylTrfase"/>
</dbReference>
<evidence type="ECO:0000256" key="7">
    <source>
        <dbReference type="ARBA" id="ARBA00022679"/>
    </source>
</evidence>
<dbReference type="InterPro" id="IPR041960">
    <property type="entry name" value="GGTase_I_beta"/>
</dbReference>
<dbReference type="EC" id="2.5.1.59" evidence="4"/>
<proteinExistence type="inferred from homology"/>
<evidence type="ECO:0000256" key="11">
    <source>
        <dbReference type="ARBA" id="ARBA00022842"/>
    </source>
</evidence>
<evidence type="ECO:0000256" key="15">
    <source>
        <dbReference type="ARBA" id="ARBA00078363"/>
    </source>
</evidence>
<evidence type="ECO:0000256" key="8">
    <source>
        <dbReference type="ARBA" id="ARBA00022723"/>
    </source>
</evidence>
<evidence type="ECO:0000256" key="14">
    <source>
        <dbReference type="ARBA" id="ARBA00065714"/>
    </source>
</evidence>
<comment type="cofactor">
    <cofactor evidence="2">
        <name>Zn(2+)</name>
        <dbReference type="ChEBI" id="CHEBI:29105"/>
    </cofactor>
</comment>
<dbReference type="FunFam" id="1.50.10.20:FF:000005">
    <property type="entry name" value="Geranylgeranyl transferase type-1 subunit beta"/>
    <property type="match status" value="1"/>
</dbReference>
<accession>A0AA35QXQ5</accession>
<feature type="domain" description="Prenyltransferase alpha-alpha toroid" evidence="16">
    <location>
        <begin position="11"/>
        <end position="314"/>
    </location>
</feature>
<dbReference type="InterPro" id="IPR045089">
    <property type="entry name" value="PGGT1B-like"/>
</dbReference>
<dbReference type="SUPFAM" id="SSF48239">
    <property type="entry name" value="Terpenoid cyclases/Protein prenyltransferases"/>
    <property type="match status" value="1"/>
</dbReference>
<protein>
    <recommendedName>
        <fullName evidence="5">Geranylgeranyl transferase type-1 subunit beta</fullName>
        <ecNumber evidence="4">2.5.1.59</ecNumber>
    </recommendedName>
    <alternativeName>
        <fullName evidence="12">Geranylgeranyl transferase type I subunit beta</fullName>
    </alternativeName>
    <alternativeName>
        <fullName evidence="15">Type I protein geranyl-geranyltransferase subunit beta</fullName>
    </alternativeName>
</protein>
<comment type="similarity">
    <text evidence="3">Belongs to the protein prenyltransferase subunit beta family.</text>
</comment>